<dbReference type="InterPro" id="IPR029068">
    <property type="entry name" value="Glyas_Bleomycin-R_OHBP_Dase"/>
</dbReference>
<dbReference type="CDD" id="cd06588">
    <property type="entry name" value="PhnB_like"/>
    <property type="match status" value="1"/>
</dbReference>
<protein>
    <recommendedName>
        <fullName evidence="1">PhnB-like domain-containing protein</fullName>
    </recommendedName>
</protein>
<dbReference type="PANTHER" id="PTHR33990:SF1">
    <property type="entry name" value="PROTEIN YJDN"/>
    <property type="match status" value="1"/>
</dbReference>
<dbReference type="KEGG" id="evi:Echvi_2538"/>
<dbReference type="PANTHER" id="PTHR33990">
    <property type="entry name" value="PROTEIN YJDN-RELATED"/>
    <property type="match status" value="1"/>
</dbReference>
<feature type="domain" description="PhnB-like" evidence="1">
    <location>
        <begin position="3"/>
        <end position="129"/>
    </location>
</feature>
<dbReference type="eggNOG" id="COG2764">
    <property type="taxonomic scope" value="Bacteria"/>
</dbReference>
<gene>
    <name evidence="2" type="ordered locus">Echvi_2538</name>
</gene>
<dbReference type="Proteomes" id="UP000010796">
    <property type="component" value="Chromosome"/>
</dbReference>
<dbReference type="AlphaFoldDB" id="L0FXZ2"/>
<dbReference type="Pfam" id="PF06983">
    <property type="entry name" value="3-dmu-9_3-mt"/>
    <property type="match status" value="1"/>
</dbReference>
<dbReference type="OrthoDB" id="9795306at2"/>
<reference evidence="3" key="1">
    <citation type="submission" date="2012-02" db="EMBL/GenBank/DDBJ databases">
        <title>The complete genome of Echinicola vietnamensis DSM 17526.</title>
        <authorList>
            <person name="Lucas S."/>
            <person name="Copeland A."/>
            <person name="Lapidus A."/>
            <person name="Glavina del Rio T."/>
            <person name="Dalin E."/>
            <person name="Tice H."/>
            <person name="Bruce D."/>
            <person name="Goodwin L."/>
            <person name="Pitluck S."/>
            <person name="Peters L."/>
            <person name="Ovchinnikova G."/>
            <person name="Teshima H."/>
            <person name="Kyrpides N."/>
            <person name="Mavromatis K."/>
            <person name="Ivanova N."/>
            <person name="Brettin T."/>
            <person name="Detter J.C."/>
            <person name="Han C."/>
            <person name="Larimer F."/>
            <person name="Land M."/>
            <person name="Hauser L."/>
            <person name="Markowitz V."/>
            <person name="Cheng J.-F."/>
            <person name="Hugenholtz P."/>
            <person name="Woyke T."/>
            <person name="Wu D."/>
            <person name="Brambilla E."/>
            <person name="Klenk H.-P."/>
            <person name="Eisen J.A."/>
        </authorList>
    </citation>
    <scope>NUCLEOTIDE SEQUENCE [LARGE SCALE GENOMIC DNA]</scope>
    <source>
        <strain evidence="3">DSM 17526 / LMG 23754 / KMM 6221</strain>
    </source>
</reference>
<sequence>MSKIITYLTFNGNCREAMLFYQGCLGGNLEFQTIGDSPFSTKLPPLFKKCILHATLECGDTVLLGTDMVGATGLKKGNSVSMMLDCESEMEIRDCFSKLSKNGVRITPLEKNHWGILLGEIKDKYGNYWLLRYQERP</sequence>
<dbReference type="HOGENOM" id="CLU_1894443_0_0_10"/>
<organism evidence="2 3">
    <name type="scientific">Echinicola vietnamensis (strain DSM 17526 / LMG 23754 / KMM 6221)</name>
    <dbReference type="NCBI Taxonomy" id="926556"/>
    <lineage>
        <taxon>Bacteria</taxon>
        <taxon>Pseudomonadati</taxon>
        <taxon>Bacteroidota</taxon>
        <taxon>Cytophagia</taxon>
        <taxon>Cytophagales</taxon>
        <taxon>Cyclobacteriaceae</taxon>
        <taxon>Echinicola</taxon>
    </lineage>
</organism>
<dbReference type="Gene3D" id="3.10.180.10">
    <property type="entry name" value="2,3-Dihydroxybiphenyl 1,2-Dioxygenase, domain 1"/>
    <property type="match status" value="1"/>
</dbReference>
<keyword evidence="3" id="KW-1185">Reference proteome</keyword>
<accession>L0FXZ2</accession>
<dbReference type="RefSeq" id="WP_015266340.1">
    <property type="nucleotide sequence ID" value="NC_019904.1"/>
</dbReference>
<proteinExistence type="predicted"/>
<dbReference type="SUPFAM" id="SSF54593">
    <property type="entry name" value="Glyoxalase/Bleomycin resistance protein/Dihydroxybiphenyl dioxygenase"/>
    <property type="match status" value="1"/>
</dbReference>
<evidence type="ECO:0000313" key="2">
    <source>
        <dbReference type="EMBL" id="AGA78784.1"/>
    </source>
</evidence>
<dbReference type="STRING" id="926556.Echvi_2538"/>
<dbReference type="EMBL" id="CP003346">
    <property type="protein sequence ID" value="AGA78784.1"/>
    <property type="molecule type" value="Genomic_DNA"/>
</dbReference>
<evidence type="ECO:0000313" key="3">
    <source>
        <dbReference type="Proteomes" id="UP000010796"/>
    </source>
</evidence>
<name>L0FXZ2_ECHVK</name>
<evidence type="ECO:0000259" key="1">
    <source>
        <dbReference type="Pfam" id="PF06983"/>
    </source>
</evidence>
<dbReference type="InterPro" id="IPR028973">
    <property type="entry name" value="PhnB-like"/>
</dbReference>